<dbReference type="OrthoDB" id="9809583at2"/>
<dbReference type="PROSITE" id="PS51762">
    <property type="entry name" value="GH16_2"/>
    <property type="match status" value="1"/>
</dbReference>
<evidence type="ECO:0000256" key="1">
    <source>
        <dbReference type="ARBA" id="ARBA00006865"/>
    </source>
</evidence>
<dbReference type="Gene3D" id="2.60.120.200">
    <property type="match status" value="1"/>
</dbReference>
<evidence type="ECO:0000313" key="4">
    <source>
        <dbReference type="EMBL" id="SFW11827.1"/>
    </source>
</evidence>
<proteinExistence type="inferred from homology"/>
<accession>A0A1K1LLV3</accession>
<dbReference type="GO" id="GO:0004553">
    <property type="term" value="F:hydrolase activity, hydrolyzing O-glycosyl compounds"/>
    <property type="evidence" value="ECO:0007669"/>
    <property type="project" value="InterPro"/>
</dbReference>
<reference evidence="4 5" key="1">
    <citation type="submission" date="2016-11" db="EMBL/GenBank/DDBJ databases">
        <authorList>
            <person name="Jaros S."/>
            <person name="Januszkiewicz K."/>
            <person name="Wedrychowicz H."/>
        </authorList>
    </citation>
    <scope>NUCLEOTIDE SEQUENCE [LARGE SCALE GENOMIC DNA]</scope>
    <source>
        <strain evidence="4 5">CGMCC 1.12145</strain>
    </source>
</reference>
<protein>
    <submittedName>
        <fullName evidence="4">Beta-glucanase/Beta-glucan synthetase</fullName>
    </submittedName>
</protein>
<dbReference type="RefSeq" id="WP_072315306.1">
    <property type="nucleotide sequence ID" value="NZ_FPJE01000001.1"/>
</dbReference>
<dbReference type="InterPro" id="IPR035986">
    <property type="entry name" value="PKD_dom_sf"/>
</dbReference>
<dbReference type="STRING" id="1150368.SAMN02927921_00060"/>
<keyword evidence="2" id="KW-0732">Signal</keyword>
<evidence type="ECO:0000256" key="2">
    <source>
        <dbReference type="SAM" id="SignalP"/>
    </source>
</evidence>
<dbReference type="CDD" id="cd08023">
    <property type="entry name" value="GH16_laminarinase_like"/>
    <property type="match status" value="1"/>
</dbReference>
<dbReference type="Pfam" id="PF00722">
    <property type="entry name" value="Glyco_hydro_16"/>
    <property type="match status" value="1"/>
</dbReference>
<dbReference type="GO" id="GO:0005975">
    <property type="term" value="P:carbohydrate metabolic process"/>
    <property type="evidence" value="ECO:0007669"/>
    <property type="project" value="InterPro"/>
</dbReference>
<feature type="signal peptide" evidence="2">
    <location>
        <begin position="1"/>
        <end position="25"/>
    </location>
</feature>
<comment type="similarity">
    <text evidence="1">Belongs to the glycosyl hydrolase 16 family.</text>
</comment>
<dbReference type="SUPFAM" id="SSF49899">
    <property type="entry name" value="Concanavalin A-like lectins/glucanases"/>
    <property type="match status" value="1"/>
</dbReference>
<dbReference type="PANTHER" id="PTHR10963">
    <property type="entry name" value="GLYCOSYL HYDROLASE-RELATED"/>
    <property type="match status" value="1"/>
</dbReference>
<dbReference type="CDD" id="cd00146">
    <property type="entry name" value="PKD"/>
    <property type="match status" value="1"/>
</dbReference>
<evidence type="ECO:0000313" key="5">
    <source>
        <dbReference type="Proteomes" id="UP000182248"/>
    </source>
</evidence>
<dbReference type="InterPro" id="IPR000757">
    <property type="entry name" value="Beta-glucanase-like"/>
</dbReference>
<feature type="chain" id="PRO_5012182272" evidence="2">
    <location>
        <begin position="26"/>
        <end position="545"/>
    </location>
</feature>
<sequence length="545" mass="59821">MKRYIIPIVSVLACMLLLLHSSCQDDDNSLGALIAPADLSMEARIIGVDDENEYGDGSGLVEFKVSAQHATNYKFVFSDKSSKNTSNGTYTHRFTTPGINDYVVTVLATGTGGISTSKTLTLRVFSEFDDPETKSLLTGDGSKTWYIAKALPAHLGVGPSGTFTPDYYSAAPNEKDECFYDDAMTFSLENDGSIAFEHDNKGETFFNASYLSVAGGSGGDDQCLAFDTSGKKYVNLAPSSSEAPGTPGTQFIISDGGFMNYYIGTSTYEIMKIEDDYMELRAIMGSDDSLAWYLKLTTDPEGGGGNGGEEEEMLQTQFDELVWADEFDQGSEPDAASWNYETGNNNGWGNQEKQYYTEDNAVVEDGTLKINLIAENIDNFQYSSSRITTQNKYDFQYGRIEVRAKLTEGGGSWPAIWMLGSNFTEVEWPGCGEIDIMEYKGNEPDITHGTLHFPGNSGANGLTQSTGVSNAATEFHNYTVEWTEEQIIFAVDNKIFHKFDNTSDTPFHQPFFIILNVAMGGTFGGAIDPAFQQTAMEVDYVRVYQ</sequence>
<dbReference type="Proteomes" id="UP000182248">
    <property type="component" value="Unassembled WGS sequence"/>
</dbReference>
<keyword evidence="5" id="KW-1185">Reference proteome</keyword>
<dbReference type="InterPro" id="IPR050546">
    <property type="entry name" value="Glycosyl_Hydrlase_16"/>
</dbReference>
<dbReference type="InterPro" id="IPR013320">
    <property type="entry name" value="ConA-like_dom_sf"/>
</dbReference>
<dbReference type="AlphaFoldDB" id="A0A1K1LLV3"/>
<dbReference type="EMBL" id="FPJE01000001">
    <property type="protein sequence ID" value="SFW11827.1"/>
    <property type="molecule type" value="Genomic_DNA"/>
</dbReference>
<organism evidence="4 5">
    <name type="scientific">Sinomicrobium oceani</name>
    <dbReference type="NCBI Taxonomy" id="1150368"/>
    <lineage>
        <taxon>Bacteria</taxon>
        <taxon>Pseudomonadati</taxon>
        <taxon>Bacteroidota</taxon>
        <taxon>Flavobacteriia</taxon>
        <taxon>Flavobacteriales</taxon>
        <taxon>Flavobacteriaceae</taxon>
        <taxon>Sinomicrobium</taxon>
    </lineage>
</organism>
<evidence type="ECO:0000259" key="3">
    <source>
        <dbReference type="PROSITE" id="PS51762"/>
    </source>
</evidence>
<dbReference type="PANTHER" id="PTHR10963:SF55">
    <property type="entry name" value="GLYCOSIDE HYDROLASE FAMILY 16 PROTEIN"/>
    <property type="match status" value="1"/>
</dbReference>
<dbReference type="SUPFAM" id="SSF49299">
    <property type="entry name" value="PKD domain"/>
    <property type="match status" value="1"/>
</dbReference>
<gene>
    <name evidence="4" type="ORF">SAMN02927921_00060</name>
</gene>
<name>A0A1K1LLV3_9FLAO</name>
<feature type="domain" description="GH16" evidence="3">
    <location>
        <begin position="325"/>
        <end position="545"/>
    </location>
</feature>